<evidence type="ECO:0000256" key="4">
    <source>
        <dbReference type="ARBA" id="ARBA00022723"/>
    </source>
</evidence>
<evidence type="ECO:0000313" key="13">
    <source>
        <dbReference type="EMBL" id="BCO10098.1"/>
    </source>
</evidence>
<evidence type="ECO:0000259" key="12">
    <source>
        <dbReference type="PROSITE" id="PS51709"/>
    </source>
</evidence>
<feature type="binding site" evidence="10">
    <location>
        <position position="88"/>
    </location>
    <ligand>
        <name>(6S)-5-formyl-5,6,7,8-tetrahydrofolate</name>
        <dbReference type="ChEBI" id="CHEBI:57457"/>
    </ligand>
</feature>
<evidence type="ECO:0000256" key="11">
    <source>
        <dbReference type="RuleBase" id="RU003313"/>
    </source>
</evidence>
<keyword evidence="8 10" id="KW-0630">Potassium</keyword>
<keyword evidence="14" id="KW-1185">Reference proteome</keyword>
<feature type="binding site" evidence="10">
    <location>
        <begin position="364"/>
        <end position="366"/>
    </location>
    <ligand>
        <name>GTP</name>
        <dbReference type="ChEBI" id="CHEBI:37565"/>
    </ligand>
</feature>
<dbReference type="Gene3D" id="3.40.50.300">
    <property type="entry name" value="P-loop containing nucleotide triphosphate hydrolases"/>
    <property type="match status" value="1"/>
</dbReference>
<dbReference type="GO" id="GO:0005829">
    <property type="term" value="C:cytosol"/>
    <property type="evidence" value="ECO:0007669"/>
    <property type="project" value="TreeGrafter"/>
</dbReference>
<dbReference type="PANTHER" id="PTHR42714">
    <property type="entry name" value="TRNA MODIFICATION GTPASE GTPBP3"/>
    <property type="match status" value="1"/>
</dbReference>
<comment type="function">
    <text evidence="10">Exhibits a very high intrinsic GTPase hydrolysis rate. Involved in the addition of a carboxymethylaminomethyl (cmnm) group at the wobble position (U34) of certain tRNAs, forming tRNA-cmnm(5)s(2)U34.</text>
</comment>
<dbReference type="Pfam" id="PF10396">
    <property type="entry name" value="TrmE_N"/>
    <property type="match status" value="1"/>
</dbReference>
<feature type="binding site" evidence="10">
    <location>
        <position position="258"/>
    </location>
    <ligand>
        <name>K(+)</name>
        <dbReference type="ChEBI" id="CHEBI:29103"/>
    </ligand>
</feature>
<name>A0A915U2E2_9BACT</name>
<keyword evidence="7 10" id="KW-0460">Magnesium</keyword>
<dbReference type="InterPro" id="IPR027368">
    <property type="entry name" value="MnmE_dom2"/>
</dbReference>
<dbReference type="CDD" id="cd14858">
    <property type="entry name" value="TrmE_N"/>
    <property type="match status" value="1"/>
</dbReference>
<gene>
    <name evidence="10 13" type="primary">mnmE</name>
    <name evidence="10" type="synonym">trmE</name>
    <name evidence="13" type="ORF">GF1_24740</name>
</gene>
<evidence type="ECO:0000256" key="10">
    <source>
        <dbReference type="HAMAP-Rule" id="MF_00379"/>
    </source>
</evidence>
<dbReference type="InterPro" id="IPR005225">
    <property type="entry name" value="Small_GTP-bd"/>
</dbReference>
<feature type="binding site" evidence="10">
    <location>
        <position position="238"/>
    </location>
    <ligand>
        <name>Mg(2+)</name>
        <dbReference type="ChEBI" id="CHEBI:18420"/>
    </ligand>
</feature>
<feature type="binding site" evidence="10">
    <location>
        <position position="253"/>
    </location>
    <ligand>
        <name>K(+)</name>
        <dbReference type="ChEBI" id="CHEBI:29103"/>
    </ligand>
</feature>
<dbReference type="NCBIfam" id="TIGR00231">
    <property type="entry name" value="small_GTP"/>
    <property type="match status" value="1"/>
</dbReference>
<keyword evidence="6 10" id="KW-0378">Hydrolase</keyword>
<feature type="domain" description="TrmE-type G" evidence="12">
    <location>
        <begin position="224"/>
        <end position="383"/>
    </location>
</feature>
<dbReference type="InterPro" id="IPR004520">
    <property type="entry name" value="GTPase_MnmE"/>
</dbReference>
<feature type="binding site" evidence="10">
    <location>
        <position position="26"/>
    </location>
    <ligand>
        <name>(6S)-5-formyl-5,6,7,8-tetrahydrofolate</name>
        <dbReference type="ChEBI" id="CHEBI:57457"/>
    </ligand>
</feature>
<protein>
    <recommendedName>
        <fullName evidence="10">tRNA modification GTPase MnmE</fullName>
        <ecNumber evidence="10">3.6.-.-</ecNumber>
    </recommendedName>
</protein>
<dbReference type="PANTHER" id="PTHR42714:SF2">
    <property type="entry name" value="TRNA MODIFICATION GTPASE GTPBP3, MITOCHONDRIAL"/>
    <property type="match status" value="1"/>
</dbReference>
<evidence type="ECO:0000256" key="3">
    <source>
        <dbReference type="ARBA" id="ARBA00022694"/>
    </source>
</evidence>
<feature type="binding site" evidence="10">
    <location>
        <position position="234"/>
    </location>
    <ligand>
        <name>K(+)</name>
        <dbReference type="ChEBI" id="CHEBI:29103"/>
    </ligand>
</feature>
<dbReference type="InterPro" id="IPR006073">
    <property type="entry name" value="GTP-bd"/>
</dbReference>
<dbReference type="CDD" id="cd04164">
    <property type="entry name" value="trmE"/>
    <property type="match status" value="1"/>
</dbReference>
<comment type="subcellular location">
    <subcellularLocation>
        <location evidence="10">Cytoplasm</location>
    </subcellularLocation>
</comment>
<dbReference type="FunFam" id="3.30.1360.120:FF:000003">
    <property type="entry name" value="tRNA modification GTPase MnmE"/>
    <property type="match status" value="1"/>
</dbReference>
<reference evidence="13" key="1">
    <citation type="submission" date="2020-12" db="EMBL/GenBank/DDBJ databases">
        <title>Desulfobium dissulfuricans gen. nov., sp. nov., a novel mesophilic, sulfate-reducing bacterium isolated from a deep-sea hydrothermal vent.</title>
        <authorList>
            <person name="Hashimoto Y."/>
            <person name="Tame A."/>
            <person name="Sawayama S."/>
            <person name="Miyazaki J."/>
            <person name="Takai K."/>
            <person name="Nakagawa S."/>
        </authorList>
    </citation>
    <scope>NUCLEOTIDE SEQUENCE</scope>
    <source>
        <strain evidence="13">GF1</strain>
    </source>
</reference>
<feature type="binding site" evidence="10">
    <location>
        <position position="255"/>
    </location>
    <ligand>
        <name>K(+)</name>
        <dbReference type="ChEBI" id="CHEBI:29103"/>
    </ligand>
</feature>
<dbReference type="GO" id="GO:0003924">
    <property type="term" value="F:GTPase activity"/>
    <property type="evidence" value="ECO:0007669"/>
    <property type="project" value="UniProtKB-UniRule"/>
</dbReference>
<keyword evidence="9 10" id="KW-0342">GTP-binding</keyword>
<dbReference type="Proteomes" id="UP001063350">
    <property type="component" value="Chromosome"/>
</dbReference>
<dbReference type="GO" id="GO:0046872">
    <property type="term" value="F:metal ion binding"/>
    <property type="evidence" value="ECO:0007669"/>
    <property type="project" value="UniProtKB-KW"/>
</dbReference>
<feature type="binding site" evidence="10">
    <location>
        <begin position="234"/>
        <end position="239"/>
    </location>
    <ligand>
        <name>GTP</name>
        <dbReference type="ChEBI" id="CHEBI:37565"/>
    </ligand>
</feature>
<evidence type="ECO:0000256" key="2">
    <source>
        <dbReference type="ARBA" id="ARBA00022490"/>
    </source>
</evidence>
<accession>A0A915U2E2</accession>
<evidence type="ECO:0000256" key="8">
    <source>
        <dbReference type="ARBA" id="ARBA00022958"/>
    </source>
</evidence>
<evidence type="ECO:0000256" key="5">
    <source>
        <dbReference type="ARBA" id="ARBA00022741"/>
    </source>
</evidence>
<feature type="binding site" evidence="10">
    <location>
        <begin position="278"/>
        <end position="281"/>
    </location>
    <ligand>
        <name>GTP</name>
        <dbReference type="ChEBI" id="CHEBI:37565"/>
    </ligand>
</feature>
<dbReference type="GO" id="GO:0042802">
    <property type="term" value="F:identical protein binding"/>
    <property type="evidence" value="ECO:0007669"/>
    <property type="project" value="UniProtKB-ARBA"/>
</dbReference>
<organism evidence="13 14">
    <name type="scientific">Desulfolithobacter dissulfuricans</name>
    <dbReference type="NCBI Taxonomy" id="2795293"/>
    <lineage>
        <taxon>Bacteria</taxon>
        <taxon>Pseudomonadati</taxon>
        <taxon>Thermodesulfobacteriota</taxon>
        <taxon>Desulfobulbia</taxon>
        <taxon>Desulfobulbales</taxon>
        <taxon>Desulfobulbaceae</taxon>
        <taxon>Desulfolithobacter</taxon>
    </lineage>
</organism>
<sequence>MAVLPVSDTIAAIATPPGTGGIGIIRISGPLAPAIMQKLFRPARPRSTFESHKLYYGTITDPDGRVLDEILAVHMRAPHTYTREDVVELHSHGSYLVLQSVLAAVLACGARPAEPGEFTKRAFLAGRIDLTRAEAVIDLLKARTSDGIQLAVHQLQGELYARVERIRQGLVAILAVIEVAIDFPDEDVEILDIPQLREQLHQEVEEPLARLLAEADRGRILREGVKVVIAGRPNVGKSSLLNALLREDRALVTAVPGTTRDTIEEVVSIHGVPVFLVDTAGIREHADQVEELGIERARSKFKEADLILFMVDASRGMEAEDQALYESIAGKERIIVLNKIDVAARKDVELLEERFAGEEIVWMSAREGRGLDILEERMYRRFLGGDDRLQEQLACAPNLRHRLILEQTARACTRLRQALELAAPPDLLAVEVQAALDYLGDIVGITTPDDVLDTIFSSFCIGK</sequence>
<dbReference type="EMBL" id="AP024233">
    <property type="protein sequence ID" value="BCO10098.1"/>
    <property type="molecule type" value="Genomic_DNA"/>
</dbReference>
<dbReference type="PROSITE" id="PS51709">
    <property type="entry name" value="G_TRME"/>
    <property type="match status" value="1"/>
</dbReference>
<evidence type="ECO:0000256" key="7">
    <source>
        <dbReference type="ARBA" id="ARBA00022842"/>
    </source>
</evidence>
<dbReference type="InterPro" id="IPR018948">
    <property type="entry name" value="GTP-bd_TrmE_N"/>
</dbReference>
<feature type="binding site" evidence="10">
    <location>
        <position position="259"/>
    </location>
    <ligand>
        <name>Mg(2+)</name>
        <dbReference type="ChEBI" id="CHEBI:18420"/>
    </ligand>
</feature>
<keyword evidence="2 10" id="KW-0963">Cytoplasm</keyword>
<evidence type="ECO:0000256" key="6">
    <source>
        <dbReference type="ARBA" id="ARBA00022801"/>
    </source>
</evidence>
<proteinExistence type="inferred from homology"/>
<dbReference type="SUPFAM" id="SSF52540">
    <property type="entry name" value="P-loop containing nucleoside triphosphate hydrolases"/>
    <property type="match status" value="1"/>
</dbReference>
<keyword evidence="3 10" id="KW-0819">tRNA processing</keyword>
<evidence type="ECO:0000256" key="1">
    <source>
        <dbReference type="ARBA" id="ARBA00011043"/>
    </source>
</evidence>
<comment type="subunit">
    <text evidence="10">Homodimer. Heterotetramer of two MnmE and two MnmG subunits.</text>
</comment>
<dbReference type="KEGG" id="ddu:GF1_24740"/>
<dbReference type="RefSeq" id="WP_267926834.1">
    <property type="nucleotide sequence ID" value="NZ_AP024233.1"/>
</dbReference>
<keyword evidence="4 10" id="KW-0479">Metal-binding</keyword>
<dbReference type="EC" id="3.6.-.-" evidence="10"/>
<dbReference type="AlphaFoldDB" id="A0A915U2E2"/>
<dbReference type="InterPro" id="IPR031168">
    <property type="entry name" value="G_TrmE"/>
</dbReference>
<dbReference type="InterPro" id="IPR027266">
    <property type="entry name" value="TrmE/GcvT-like"/>
</dbReference>
<dbReference type="GO" id="GO:0002098">
    <property type="term" value="P:tRNA wobble uridine modification"/>
    <property type="evidence" value="ECO:0007669"/>
    <property type="project" value="TreeGrafter"/>
</dbReference>
<evidence type="ECO:0000256" key="9">
    <source>
        <dbReference type="ARBA" id="ARBA00023134"/>
    </source>
</evidence>
<comment type="caution">
    <text evidence="10">Lacks conserved residue(s) required for the propagation of feature annotation.</text>
</comment>
<feature type="binding site" evidence="10">
    <location>
        <position position="127"/>
    </location>
    <ligand>
        <name>(6S)-5-formyl-5,6,7,8-tetrahydrofolate</name>
        <dbReference type="ChEBI" id="CHEBI:57457"/>
    </ligand>
</feature>
<feature type="binding site" evidence="10">
    <location>
        <position position="463"/>
    </location>
    <ligand>
        <name>(6S)-5-formyl-5,6,7,8-tetrahydrofolate</name>
        <dbReference type="ChEBI" id="CHEBI:57457"/>
    </ligand>
</feature>
<dbReference type="InterPro" id="IPR027417">
    <property type="entry name" value="P-loop_NTPase"/>
</dbReference>
<evidence type="ECO:0000313" key="14">
    <source>
        <dbReference type="Proteomes" id="UP001063350"/>
    </source>
</evidence>
<dbReference type="Pfam" id="PF12631">
    <property type="entry name" value="MnmE_helical"/>
    <property type="match status" value="1"/>
</dbReference>
<dbReference type="Gene3D" id="1.20.120.430">
    <property type="entry name" value="tRNA modification GTPase MnmE domain 2"/>
    <property type="match status" value="1"/>
</dbReference>
<dbReference type="Pfam" id="PF01926">
    <property type="entry name" value="MMR_HSR1"/>
    <property type="match status" value="1"/>
</dbReference>
<dbReference type="GO" id="GO:0030488">
    <property type="term" value="P:tRNA methylation"/>
    <property type="evidence" value="ECO:0007669"/>
    <property type="project" value="TreeGrafter"/>
</dbReference>
<dbReference type="NCBIfam" id="TIGR00450">
    <property type="entry name" value="mnmE_trmE_thdF"/>
    <property type="match status" value="1"/>
</dbReference>
<dbReference type="HAMAP" id="MF_00379">
    <property type="entry name" value="GTPase_MnmE"/>
    <property type="match status" value="1"/>
</dbReference>
<comment type="cofactor">
    <cofactor evidence="10">
        <name>K(+)</name>
        <dbReference type="ChEBI" id="CHEBI:29103"/>
    </cofactor>
    <text evidence="10">Binds 1 potassium ion per subunit.</text>
</comment>
<dbReference type="FunFam" id="3.40.50.300:FF:000494">
    <property type="entry name" value="tRNA modification GTPase MnmE"/>
    <property type="match status" value="1"/>
</dbReference>
<dbReference type="InterPro" id="IPR025867">
    <property type="entry name" value="MnmE_helical"/>
</dbReference>
<dbReference type="GO" id="GO:0005525">
    <property type="term" value="F:GTP binding"/>
    <property type="evidence" value="ECO:0007669"/>
    <property type="project" value="UniProtKB-UniRule"/>
</dbReference>
<comment type="similarity">
    <text evidence="1 10 11">Belongs to the TRAFAC class TrmE-Era-EngA-EngB-Septin-like GTPase superfamily. TrmE GTPase family.</text>
</comment>
<dbReference type="PRINTS" id="PR00326">
    <property type="entry name" value="GTP1OBG"/>
</dbReference>
<dbReference type="NCBIfam" id="NF003661">
    <property type="entry name" value="PRK05291.1-3"/>
    <property type="match status" value="1"/>
</dbReference>
<feature type="binding site" evidence="10">
    <location>
        <begin position="253"/>
        <end position="259"/>
    </location>
    <ligand>
        <name>GTP</name>
        <dbReference type="ChEBI" id="CHEBI:37565"/>
    </ligand>
</feature>
<dbReference type="Gene3D" id="3.30.1360.120">
    <property type="entry name" value="Probable tRNA modification gtpase trme, domain 1"/>
    <property type="match status" value="1"/>
</dbReference>
<keyword evidence="5 10" id="KW-0547">Nucleotide-binding</keyword>